<dbReference type="GO" id="GO:0019877">
    <property type="term" value="P:diaminopimelate biosynthetic process"/>
    <property type="evidence" value="ECO:0007669"/>
    <property type="project" value="UniProtKB-ARBA"/>
</dbReference>
<dbReference type="GO" id="GO:0050118">
    <property type="term" value="F:N-acetyldiaminopimelate deacetylase activity"/>
    <property type="evidence" value="ECO:0007669"/>
    <property type="project" value="UniProtKB-ARBA"/>
</dbReference>
<reference evidence="4" key="2">
    <citation type="submission" date="2021-09" db="EMBL/GenBank/DDBJ databases">
        <authorList>
            <person name="Gilroy R."/>
        </authorList>
    </citation>
    <scope>NUCLEOTIDE SEQUENCE</scope>
    <source>
        <strain evidence="4">CHK171-7178</strain>
    </source>
</reference>
<proteinExistence type="predicted"/>
<evidence type="ECO:0000313" key="5">
    <source>
        <dbReference type="Proteomes" id="UP000698173"/>
    </source>
</evidence>
<dbReference type="InterPro" id="IPR002933">
    <property type="entry name" value="Peptidase_M20"/>
</dbReference>
<evidence type="ECO:0000256" key="1">
    <source>
        <dbReference type="ARBA" id="ARBA00022801"/>
    </source>
</evidence>
<dbReference type="Gene3D" id="3.30.70.360">
    <property type="match status" value="1"/>
</dbReference>
<dbReference type="Pfam" id="PF07687">
    <property type="entry name" value="M20_dimer"/>
    <property type="match status" value="1"/>
</dbReference>
<sequence length="372" mass="40502">MVVIRRHLHMNPELSFKEKNTAQYIYNFYAELGIEVQQGVGGNGVVARVSGGRPGKTVALRADFDALPIQDEKDVPYKSTVPGVMHACGHDGHTATLLQLAKAFHELQEDLTGEYVFIHQHAEEYAPGGAISMIEDGCLDGVDVIFGTHLWSLTPSGTIEYLTGPVMAAADRFDIIIQGAGGHGAAPHQTKDAIVIGAQLVMNLQQLVSRRVNPIDSAVLSIGSFVAQNAFNVIADSATLGGTVRTFNPKIRDLMEREMKRVIDGTALANDCTIDFEYVRGYPAVVNHEAETEFLKTVAESILNVESVVESTPQMGGEDFAYYLEKVPGTFFFTGAKPEHPYPHHHPKFDFDESAMLLAAKTLGAAAIDYQK</sequence>
<dbReference type="GO" id="GO:0046872">
    <property type="term" value="F:metal ion binding"/>
    <property type="evidence" value="ECO:0007669"/>
    <property type="project" value="UniProtKB-KW"/>
</dbReference>
<gene>
    <name evidence="4" type="ORF">K8V56_08630</name>
</gene>
<reference evidence="4" key="1">
    <citation type="journal article" date="2021" name="PeerJ">
        <title>Extensive microbial diversity within the chicken gut microbiome revealed by metagenomics and culture.</title>
        <authorList>
            <person name="Gilroy R."/>
            <person name="Ravi A."/>
            <person name="Getino M."/>
            <person name="Pursley I."/>
            <person name="Horton D.L."/>
            <person name="Alikhan N.F."/>
            <person name="Baker D."/>
            <person name="Gharbi K."/>
            <person name="Hall N."/>
            <person name="Watson M."/>
            <person name="Adriaenssens E.M."/>
            <person name="Foster-Nyarko E."/>
            <person name="Jarju S."/>
            <person name="Secka A."/>
            <person name="Antonio M."/>
            <person name="Oren A."/>
            <person name="Chaudhuri R.R."/>
            <person name="La Ragione R."/>
            <person name="Hildebrand F."/>
            <person name="Pallen M.J."/>
        </authorList>
    </citation>
    <scope>NUCLEOTIDE SEQUENCE</scope>
    <source>
        <strain evidence="4">CHK171-7178</strain>
    </source>
</reference>
<dbReference type="Gene3D" id="3.40.630.10">
    <property type="entry name" value="Zn peptidases"/>
    <property type="match status" value="1"/>
</dbReference>
<keyword evidence="2" id="KW-0479">Metal-binding</keyword>
<evidence type="ECO:0000259" key="3">
    <source>
        <dbReference type="Pfam" id="PF07687"/>
    </source>
</evidence>
<feature type="binding site" evidence="2">
    <location>
        <position position="124"/>
    </location>
    <ligand>
        <name>Mn(2+)</name>
        <dbReference type="ChEBI" id="CHEBI:29035"/>
        <label>2</label>
    </ligand>
</feature>
<evidence type="ECO:0000313" key="4">
    <source>
        <dbReference type="EMBL" id="HJF31831.1"/>
    </source>
</evidence>
<dbReference type="InterPro" id="IPR011650">
    <property type="entry name" value="Peptidase_M20_dimer"/>
</dbReference>
<feature type="domain" description="Peptidase M20 dimerisation" evidence="3">
    <location>
        <begin position="173"/>
        <end position="251"/>
    </location>
</feature>
<comment type="cofactor">
    <cofactor evidence="2">
        <name>Mn(2+)</name>
        <dbReference type="ChEBI" id="CHEBI:29035"/>
    </cofactor>
    <text evidence="2">The Mn(2+) ion enhances activity.</text>
</comment>
<accession>A0A921G111</accession>
<comment type="caution">
    <text evidence="4">The sequence shown here is derived from an EMBL/GenBank/DDBJ whole genome shotgun (WGS) entry which is preliminary data.</text>
</comment>
<dbReference type="Pfam" id="PF01546">
    <property type="entry name" value="Peptidase_M20"/>
    <property type="match status" value="1"/>
</dbReference>
<dbReference type="EMBL" id="DYWT01000140">
    <property type="protein sequence ID" value="HJF31831.1"/>
    <property type="molecule type" value="Genomic_DNA"/>
</dbReference>
<organism evidence="4 5">
    <name type="scientific">Sporosarcina psychrophila</name>
    <name type="common">Bacillus psychrophilus</name>
    <dbReference type="NCBI Taxonomy" id="1476"/>
    <lineage>
        <taxon>Bacteria</taxon>
        <taxon>Bacillati</taxon>
        <taxon>Bacillota</taxon>
        <taxon>Bacilli</taxon>
        <taxon>Bacillales</taxon>
        <taxon>Caryophanaceae</taxon>
        <taxon>Sporosarcina</taxon>
    </lineage>
</organism>
<dbReference type="PANTHER" id="PTHR11014">
    <property type="entry name" value="PEPTIDASE M20 FAMILY MEMBER"/>
    <property type="match status" value="1"/>
</dbReference>
<dbReference type="PANTHER" id="PTHR11014:SF63">
    <property type="entry name" value="METALLOPEPTIDASE, PUTATIVE (AFU_ORTHOLOGUE AFUA_6G09600)-RELATED"/>
    <property type="match status" value="1"/>
</dbReference>
<feature type="binding site" evidence="2">
    <location>
        <position position="149"/>
    </location>
    <ligand>
        <name>Mn(2+)</name>
        <dbReference type="ChEBI" id="CHEBI:29035"/>
        <label>2</label>
    </ligand>
</feature>
<dbReference type="Proteomes" id="UP000698173">
    <property type="component" value="Unassembled WGS sequence"/>
</dbReference>
<feature type="binding site" evidence="2">
    <location>
        <position position="90"/>
    </location>
    <ligand>
        <name>Mn(2+)</name>
        <dbReference type="ChEBI" id="CHEBI:29035"/>
        <label>2</label>
    </ligand>
</feature>
<keyword evidence="2" id="KW-0464">Manganese</keyword>
<feature type="binding site" evidence="2">
    <location>
        <position position="345"/>
    </location>
    <ligand>
        <name>Mn(2+)</name>
        <dbReference type="ChEBI" id="CHEBI:29035"/>
        <label>2</label>
    </ligand>
</feature>
<dbReference type="NCBIfam" id="TIGR01891">
    <property type="entry name" value="amidohydrolases"/>
    <property type="match status" value="1"/>
</dbReference>
<dbReference type="InterPro" id="IPR036264">
    <property type="entry name" value="Bact_exopeptidase_dim_dom"/>
</dbReference>
<evidence type="ECO:0000256" key="2">
    <source>
        <dbReference type="PIRSR" id="PIRSR005962-1"/>
    </source>
</evidence>
<dbReference type="SUPFAM" id="SSF53187">
    <property type="entry name" value="Zn-dependent exopeptidases"/>
    <property type="match status" value="1"/>
</dbReference>
<dbReference type="PIRSF" id="PIRSF005962">
    <property type="entry name" value="Pept_M20D_amidohydro"/>
    <property type="match status" value="1"/>
</dbReference>
<name>A0A921G111_SPOPS</name>
<feature type="binding site" evidence="2">
    <location>
        <position position="88"/>
    </location>
    <ligand>
        <name>Mn(2+)</name>
        <dbReference type="ChEBI" id="CHEBI:29035"/>
        <label>2</label>
    </ligand>
</feature>
<dbReference type="InterPro" id="IPR017439">
    <property type="entry name" value="Amidohydrolase"/>
</dbReference>
<dbReference type="AlphaFoldDB" id="A0A921G111"/>
<keyword evidence="1" id="KW-0378">Hydrolase</keyword>
<dbReference type="FunFam" id="3.30.70.360:FF:000001">
    <property type="entry name" value="N-acetyldiaminopimelate deacetylase"/>
    <property type="match status" value="1"/>
</dbReference>
<protein>
    <submittedName>
        <fullName evidence="4">Amidohydrolase</fullName>
    </submittedName>
</protein>
<dbReference type="SUPFAM" id="SSF55031">
    <property type="entry name" value="Bacterial exopeptidase dimerisation domain"/>
    <property type="match status" value="1"/>
</dbReference>